<dbReference type="Gene3D" id="3.30.1330.30">
    <property type="match status" value="1"/>
</dbReference>
<protein>
    <submittedName>
        <fullName evidence="5">60S ribosomal protein L30</fullName>
    </submittedName>
</protein>
<dbReference type="GO" id="GO:0003723">
    <property type="term" value="F:RNA binding"/>
    <property type="evidence" value="ECO:0007669"/>
    <property type="project" value="InterPro"/>
</dbReference>
<evidence type="ECO:0000313" key="6">
    <source>
        <dbReference type="Proteomes" id="UP000239560"/>
    </source>
</evidence>
<evidence type="ECO:0000259" key="4">
    <source>
        <dbReference type="Pfam" id="PF01248"/>
    </source>
</evidence>
<accession>A0A2T0AHU8</accession>
<evidence type="ECO:0000256" key="2">
    <source>
        <dbReference type="ARBA" id="ARBA00022980"/>
    </source>
</evidence>
<organism evidence="5 6">
    <name type="scientific">Rhodotorula toruloides</name>
    <name type="common">Yeast</name>
    <name type="synonym">Rhodosporidium toruloides</name>
    <dbReference type="NCBI Taxonomy" id="5286"/>
    <lineage>
        <taxon>Eukaryota</taxon>
        <taxon>Fungi</taxon>
        <taxon>Dikarya</taxon>
        <taxon>Basidiomycota</taxon>
        <taxon>Pucciniomycotina</taxon>
        <taxon>Microbotryomycetes</taxon>
        <taxon>Sporidiobolales</taxon>
        <taxon>Sporidiobolaceae</taxon>
        <taxon>Rhodotorula</taxon>
    </lineage>
</organism>
<name>A0A2T0AHU8_RHOTO</name>
<proteinExistence type="inferred from homology"/>
<gene>
    <name evidence="5" type="ORF">AAT19DRAFT_8647</name>
</gene>
<keyword evidence="3" id="KW-0687">Ribonucleoprotein</keyword>
<dbReference type="InterPro" id="IPR029064">
    <property type="entry name" value="Ribosomal_eL30-like_sf"/>
</dbReference>
<dbReference type="NCBIfam" id="NF002172">
    <property type="entry name" value="PRK01018.1"/>
    <property type="match status" value="1"/>
</dbReference>
<evidence type="ECO:0000313" key="5">
    <source>
        <dbReference type="EMBL" id="PRQ77579.1"/>
    </source>
</evidence>
<dbReference type="GO" id="GO:1990904">
    <property type="term" value="C:ribonucleoprotein complex"/>
    <property type="evidence" value="ECO:0007669"/>
    <property type="project" value="UniProtKB-KW"/>
</dbReference>
<comment type="similarity">
    <text evidence="1">Belongs to the eukaryotic ribosomal protein eL30 family.</text>
</comment>
<sequence length="302" mass="31918">MHNKANASTAQSLESVFGELLWTSSLRSPILLALLSSAHPDAHPTISQSVYHSFALSAPATVSPTTTEVARGRAGRRDLMRTENSTRSLRALSIALGRSGMGASCCWGVKGLAGGWASRGDWRGHVGDPELDPLSSHPSQRVEGGLGRAGGVTGVLPDAQMVRRMSGIRGSASVENPRSLARLGAYRRTRPVAPAAQKKTKKSADNINARLALVIKSGKYSLGYKSTLKAMRSGKAKLVLISGNTPPLRRSELEYYAMLSKTPVHLYQGSNVALGTAAGKLFRVGVMSVEDAGDSDLLSITA</sequence>
<dbReference type="OrthoDB" id="1928736at2759"/>
<evidence type="ECO:0000256" key="3">
    <source>
        <dbReference type="ARBA" id="ARBA00023274"/>
    </source>
</evidence>
<dbReference type="AlphaFoldDB" id="A0A2T0AHU8"/>
<dbReference type="Proteomes" id="UP000239560">
    <property type="component" value="Unassembled WGS sequence"/>
</dbReference>
<evidence type="ECO:0000256" key="1">
    <source>
        <dbReference type="ARBA" id="ARBA00007326"/>
    </source>
</evidence>
<dbReference type="InterPro" id="IPR039109">
    <property type="entry name" value="Ribosomal_eL30-like"/>
</dbReference>
<dbReference type="SUPFAM" id="SSF55315">
    <property type="entry name" value="L30e-like"/>
    <property type="match status" value="1"/>
</dbReference>
<dbReference type="GO" id="GO:0005840">
    <property type="term" value="C:ribosome"/>
    <property type="evidence" value="ECO:0007669"/>
    <property type="project" value="UniProtKB-KW"/>
</dbReference>
<reference evidence="5 6" key="1">
    <citation type="journal article" date="2018" name="Elife">
        <title>Functional genomics of lipid metabolism in the oleaginous yeast Rhodosporidium toruloides.</title>
        <authorList>
            <person name="Coradetti S.T."/>
            <person name="Pinel D."/>
            <person name="Geiselman G."/>
            <person name="Ito M."/>
            <person name="Mondo S."/>
            <person name="Reilly M.C."/>
            <person name="Cheng Y.F."/>
            <person name="Bauer S."/>
            <person name="Grigoriev I."/>
            <person name="Gladden J.M."/>
            <person name="Simmons B.A."/>
            <person name="Brem R."/>
            <person name="Arkin A.P."/>
            <person name="Skerker J.M."/>
        </authorList>
    </citation>
    <scope>NUCLEOTIDE SEQUENCE [LARGE SCALE GENOMIC DNA]</scope>
    <source>
        <strain evidence="5 6">NBRC 0880</strain>
    </source>
</reference>
<dbReference type="EMBL" id="LCTV02000001">
    <property type="protein sequence ID" value="PRQ77579.1"/>
    <property type="molecule type" value="Genomic_DNA"/>
</dbReference>
<dbReference type="InterPro" id="IPR004038">
    <property type="entry name" value="Ribosomal_eL8/eL30/eS12/Gad45"/>
</dbReference>
<dbReference type="Pfam" id="PF01248">
    <property type="entry name" value="Ribosomal_L7Ae"/>
    <property type="match status" value="1"/>
</dbReference>
<feature type="domain" description="Ribosomal protein eL8/eL30/eS12/Gadd45" evidence="4">
    <location>
        <begin position="206"/>
        <end position="298"/>
    </location>
</feature>
<dbReference type="FunFam" id="3.30.1330.30:FF:000001">
    <property type="entry name" value="60S ribosomal protein L30"/>
    <property type="match status" value="1"/>
</dbReference>
<keyword evidence="2 5" id="KW-0689">Ribosomal protein</keyword>
<comment type="caution">
    <text evidence="5">The sequence shown here is derived from an EMBL/GenBank/DDBJ whole genome shotgun (WGS) entry which is preliminary data.</text>
</comment>
<dbReference type="PANTHER" id="PTHR11449">
    <property type="entry name" value="RIBOSOMAL PROTEIN L30"/>
    <property type="match status" value="1"/>
</dbReference>
<dbReference type="PROSITE" id="PS00709">
    <property type="entry name" value="RIBOSOMAL_L30E_1"/>
    <property type="match status" value="1"/>
</dbReference>
<dbReference type="InterPro" id="IPR022991">
    <property type="entry name" value="Ribosomal_eL30_CS"/>
</dbReference>